<proteinExistence type="predicted"/>
<gene>
    <name evidence="2" type="ORF">GJQ57_00960</name>
</gene>
<keyword evidence="1" id="KW-0812">Transmembrane</keyword>
<evidence type="ECO:0000313" key="3">
    <source>
        <dbReference type="Proteomes" id="UP000441032"/>
    </source>
</evidence>
<dbReference type="Proteomes" id="UP000441032">
    <property type="component" value="Unassembled WGS sequence"/>
</dbReference>
<feature type="transmembrane region" description="Helical" evidence="1">
    <location>
        <begin position="250"/>
        <end position="274"/>
    </location>
</feature>
<comment type="caution">
    <text evidence="2">The sequence shown here is derived from an EMBL/GenBank/DDBJ whole genome shotgun (WGS) entry which is preliminary data.</text>
</comment>
<reference evidence="2 3" key="1">
    <citation type="submission" date="2019-11" db="EMBL/GenBank/DDBJ databases">
        <title>Phenotypic characterization of an OXA-22 and OXA-60 co-producing Ralstonia pickettii clinical strain.</title>
        <authorList>
            <person name="He F."/>
        </authorList>
    </citation>
    <scope>NUCLEOTIDE SEQUENCE [LARGE SCALE GENOMIC DNA]</scope>
    <source>
        <strain evidence="2 3">PSLESD1</strain>
    </source>
</reference>
<feature type="transmembrane region" description="Helical" evidence="1">
    <location>
        <begin position="21"/>
        <end position="48"/>
    </location>
</feature>
<dbReference type="EMBL" id="WJYN01000001">
    <property type="protein sequence ID" value="MRS97215.1"/>
    <property type="molecule type" value="Genomic_DNA"/>
</dbReference>
<organism evidence="2 3">
    <name type="scientific">Ralstonia pickettii</name>
    <name type="common">Burkholderia pickettii</name>
    <dbReference type="NCBI Taxonomy" id="329"/>
    <lineage>
        <taxon>Bacteria</taxon>
        <taxon>Pseudomonadati</taxon>
        <taxon>Pseudomonadota</taxon>
        <taxon>Betaproteobacteria</taxon>
        <taxon>Burkholderiales</taxon>
        <taxon>Burkholderiaceae</taxon>
        <taxon>Ralstonia</taxon>
    </lineage>
</organism>
<accession>A0A7X2HIN4</accession>
<name>A0A7X2HIN4_RALPI</name>
<keyword evidence="1" id="KW-1133">Transmembrane helix</keyword>
<feature type="transmembrane region" description="Helical" evidence="1">
    <location>
        <begin position="60"/>
        <end position="78"/>
    </location>
</feature>
<evidence type="ECO:0000256" key="1">
    <source>
        <dbReference type="SAM" id="Phobius"/>
    </source>
</evidence>
<protein>
    <recommendedName>
        <fullName evidence="4">Transmembrane protein</fullName>
    </recommendedName>
</protein>
<feature type="transmembrane region" description="Helical" evidence="1">
    <location>
        <begin position="280"/>
        <end position="305"/>
    </location>
</feature>
<dbReference type="RefSeq" id="WP_154205390.1">
    <property type="nucleotide sequence ID" value="NZ_WJYN01000001.1"/>
</dbReference>
<sequence>MQGRWIAISAARARAHRLYGVRGWLVTLLWLNTLPVLVVVLAMAMVLMSGEAGGGAARSLPALAGLALPLGLVVVAFLRVRWFPWVWLGYCLLQLFATLGMSGGIRAWAVQASGAASAGLPLALLLAAEVLVPIGTLAYLARSRRVRVTYRHEVRASDPAAAPAVFDRLNPNETPSDATDHARERAALRRVTQELSSGVLDTQTWMHVMRHHADATDGTRTTAYVRARMAVLCPPAHVHPPLVRTLASGVGALVVSLVAAGALMAAVIALALSLPGDATALLEACVAVALTLSWLAGLFVGARFLRAIA</sequence>
<feature type="transmembrane region" description="Helical" evidence="1">
    <location>
        <begin position="120"/>
        <end position="141"/>
    </location>
</feature>
<feature type="transmembrane region" description="Helical" evidence="1">
    <location>
        <begin position="85"/>
        <end position="108"/>
    </location>
</feature>
<dbReference type="AlphaFoldDB" id="A0A7X2HIN4"/>
<keyword evidence="1" id="KW-0472">Membrane</keyword>
<evidence type="ECO:0008006" key="4">
    <source>
        <dbReference type="Google" id="ProtNLM"/>
    </source>
</evidence>
<evidence type="ECO:0000313" key="2">
    <source>
        <dbReference type="EMBL" id="MRS97215.1"/>
    </source>
</evidence>